<accession>A0A6G0ZHZ3</accession>
<evidence type="ECO:0000313" key="2">
    <source>
        <dbReference type="Proteomes" id="UP000478052"/>
    </source>
</evidence>
<keyword evidence="2" id="KW-1185">Reference proteome</keyword>
<organism evidence="1 2">
    <name type="scientific">Aphis craccivora</name>
    <name type="common">Cowpea aphid</name>
    <dbReference type="NCBI Taxonomy" id="307492"/>
    <lineage>
        <taxon>Eukaryota</taxon>
        <taxon>Metazoa</taxon>
        <taxon>Ecdysozoa</taxon>
        <taxon>Arthropoda</taxon>
        <taxon>Hexapoda</taxon>
        <taxon>Insecta</taxon>
        <taxon>Pterygota</taxon>
        <taxon>Neoptera</taxon>
        <taxon>Paraneoptera</taxon>
        <taxon>Hemiptera</taxon>
        <taxon>Sternorrhyncha</taxon>
        <taxon>Aphidomorpha</taxon>
        <taxon>Aphidoidea</taxon>
        <taxon>Aphididae</taxon>
        <taxon>Aphidini</taxon>
        <taxon>Aphis</taxon>
        <taxon>Aphis</taxon>
    </lineage>
</organism>
<dbReference type="EMBL" id="VUJU01000385">
    <property type="protein sequence ID" value="KAF0770796.1"/>
    <property type="molecule type" value="Genomic_DNA"/>
</dbReference>
<dbReference type="OrthoDB" id="6597291at2759"/>
<protein>
    <submittedName>
        <fullName evidence="1">Ribosome biogenesis protein TSR3 isoform X1</fullName>
    </submittedName>
</protein>
<dbReference type="AlphaFoldDB" id="A0A6G0ZHZ3"/>
<sequence length="275" mass="32655">MTFTEDYSSLNFFFFKKKSILSRLYVIRPLLKSNMNLSNRLLLYKSLLQPIWSYGIALWGTAKPSNLRTIQAFQSICLRMVTKAPCRSQSPIHQPNNNYILLKTHRKMQGHPNKLISNLHSKYLPGNSTRRLNRIWPRDLSKILLYRSSLHHPIIVISPSNLLIVQNLYRFYTIKFRFWYVFKFSISKTSNPETFVSTTKIIFVEMDLLTHNNKNITSENVETLRKLLHDMSRKEDRKWLTMRIMNIRPLSSIEIKDGLRARDKAIYRDDRKFLL</sequence>
<dbReference type="Proteomes" id="UP000478052">
    <property type="component" value="Unassembled WGS sequence"/>
</dbReference>
<gene>
    <name evidence="1" type="ORF">FWK35_00013604</name>
</gene>
<reference evidence="1 2" key="1">
    <citation type="submission" date="2019-08" db="EMBL/GenBank/DDBJ databases">
        <title>Whole genome of Aphis craccivora.</title>
        <authorList>
            <person name="Voronova N.V."/>
            <person name="Shulinski R.S."/>
            <person name="Bandarenka Y.V."/>
            <person name="Zhorov D.G."/>
            <person name="Warner D."/>
        </authorList>
    </citation>
    <scope>NUCLEOTIDE SEQUENCE [LARGE SCALE GENOMIC DNA]</scope>
    <source>
        <strain evidence="1">180601</strain>
        <tissue evidence="1">Whole Body</tissue>
    </source>
</reference>
<comment type="caution">
    <text evidence="1">The sequence shown here is derived from an EMBL/GenBank/DDBJ whole genome shotgun (WGS) entry which is preliminary data.</text>
</comment>
<proteinExistence type="predicted"/>
<name>A0A6G0ZHZ3_APHCR</name>
<evidence type="ECO:0000313" key="1">
    <source>
        <dbReference type="EMBL" id="KAF0770796.1"/>
    </source>
</evidence>